<evidence type="ECO:0000259" key="5">
    <source>
        <dbReference type="Pfam" id="PF07992"/>
    </source>
</evidence>
<dbReference type="PRINTS" id="PR00411">
    <property type="entry name" value="PNDRDTASEI"/>
</dbReference>
<evidence type="ECO:0000256" key="3">
    <source>
        <dbReference type="ARBA" id="ARBA00022827"/>
    </source>
</evidence>
<dbReference type="PANTHER" id="PTHR43557:SF2">
    <property type="entry name" value="RIESKE DOMAIN-CONTAINING PROTEIN-RELATED"/>
    <property type="match status" value="1"/>
</dbReference>
<comment type="cofactor">
    <cofactor evidence="1">
        <name>FAD</name>
        <dbReference type="ChEBI" id="CHEBI:57692"/>
    </cofactor>
</comment>
<dbReference type="SUPFAM" id="SSF51905">
    <property type="entry name" value="FAD/NAD(P)-binding domain"/>
    <property type="match status" value="2"/>
</dbReference>
<evidence type="ECO:0000259" key="6">
    <source>
        <dbReference type="Pfam" id="PF14759"/>
    </source>
</evidence>
<keyword evidence="3" id="KW-0274">FAD</keyword>
<dbReference type="InterPro" id="IPR036188">
    <property type="entry name" value="FAD/NAD-bd_sf"/>
</dbReference>
<dbReference type="Pfam" id="PF14759">
    <property type="entry name" value="Reductase_C"/>
    <property type="match status" value="1"/>
</dbReference>
<evidence type="ECO:0000313" key="8">
    <source>
        <dbReference type="Proteomes" id="UP000002287"/>
    </source>
</evidence>
<dbReference type="PANTHER" id="PTHR43557">
    <property type="entry name" value="APOPTOSIS-INDUCING FACTOR 1"/>
    <property type="match status" value="1"/>
</dbReference>
<sequence length="406" mass="42927">MSADPFVIVGAGHAARRTAEALRARDADAPIVMIGAERELPYDRPALSKDALLNDDGEQRAFVRDAAWYDAQRIALRLGTRVDAIEREAQRVRLDDGTTLPYAKLVLATGSRVRTFGGPIDAGVVAHYVRTVADARALRAQLVRGRRVAVLGGGFIGLEVAAAARQLGCNVTVIDPAARLLQRALPEVVGAYAHRLHDERGVGFQMATLPRAIRAAAGGGAIVETDRGDVHADVVVVGIGVLPNVELAQAAGLDVDNGIRVDAGCRTADRAIFAAGEVTMHFNPLLGRHVRIESWQVAENQPAVAAANLLGADDAYAELPWLWSDQYDCNLQMLGLFGAGQTTVVRGDPARGPFTVFGLGDDGRIVAAAAVNLGRDIGAARRLIAAGAMPDPQQLADPTVGLKTFL</sequence>
<dbReference type="NCBIfam" id="NF041682">
    <property type="entry name" value="ant_diox_AndAa"/>
    <property type="match status" value="1"/>
</dbReference>
<dbReference type="EMBL" id="CP000615">
    <property type="protein sequence ID" value="ABO57145.1"/>
    <property type="molecule type" value="Genomic_DNA"/>
</dbReference>
<dbReference type="Proteomes" id="UP000002287">
    <property type="component" value="Chromosome 2"/>
</dbReference>
<proteinExistence type="predicted"/>
<reference evidence="8" key="1">
    <citation type="submission" date="2007-03" db="EMBL/GenBank/DDBJ databases">
        <title>Complete sequence of chromosome 2 of Burkholderia vietnamiensis G4.</title>
        <authorList>
            <consortium name="US DOE Joint Genome Institute"/>
            <person name="Copeland A."/>
            <person name="Lucas S."/>
            <person name="Lapidus A."/>
            <person name="Barry K."/>
            <person name="Detter J.C."/>
            <person name="Glavina del Rio T."/>
            <person name="Hammon N."/>
            <person name="Israni S."/>
            <person name="Dalin E."/>
            <person name="Tice H."/>
            <person name="Pitluck S."/>
            <person name="Chain P."/>
            <person name="Malfatti S."/>
            <person name="Shin M."/>
            <person name="Vergez L."/>
            <person name="Schmutz J."/>
            <person name="Larimer F."/>
            <person name="Land M."/>
            <person name="Hauser L."/>
            <person name="Kyrpides N."/>
            <person name="Tiedje J."/>
            <person name="Richardson P."/>
        </authorList>
    </citation>
    <scope>NUCLEOTIDE SEQUENCE [LARGE SCALE GENOMIC DNA]</scope>
    <source>
        <strain evidence="8">G4 / LMG 22486</strain>
    </source>
</reference>
<evidence type="ECO:0000256" key="1">
    <source>
        <dbReference type="ARBA" id="ARBA00001974"/>
    </source>
</evidence>
<feature type="domain" description="Reductase C-terminal" evidence="6">
    <location>
        <begin position="321"/>
        <end position="405"/>
    </location>
</feature>
<dbReference type="InterPro" id="IPR050446">
    <property type="entry name" value="FAD-oxidoreductase/Apoptosis"/>
</dbReference>
<dbReference type="GO" id="GO:0016651">
    <property type="term" value="F:oxidoreductase activity, acting on NAD(P)H"/>
    <property type="evidence" value="ECO:0007669"/>
    <property type="project" value="TreeGrafter"/>
</dbReference>
<dbReference type="eggNOG" id="COG0446">
    <property type="taxonomic scope" value="Bacteria"/>
</dbReference>
<feature type="domain" description="FAD/NAD(P)-binding" evidence="5">
    <location>
        <begin position="6"/>
        <end position="301"/>
    </location>
</feature>
<dbReference type="GO" id="GO:0005737">
    <property type="term" value="C:cytoplasm"/>
    <property type="evidence" value="ECO:0007669"/>
    <property type="project" value="TreeGrafter"/>
</dbReference>
<dbReference type="AlphaFoldDB" id="A4JLJ2"/>
<evidence type="ECO:0000256" key="2">
    <source>
        <dbReference type="ARBA" id="ARBA00022630"/>
    </source>
</evidence>
<keyword evidence="4" id="KW-0560">Oxidoreductase</keyword>
<dbReference type="InterPro" id="IPR028202">
    <property type="entry name" value="Reductase_C"/>
</dbReference>
<dbReference type="Gene3D" id="3.50.50.60">
    <property type="entry name" value="FAD/NAD(P)-binding domain"/>
    <property type="match status" value="2"/>
</dbReference>
<dbReference type="Pfam" id="PF07992">
    <property type="entry name" value="Pyr_redox_2"/>
    <property type="match status" value="1"/>
</dbReference>
<evidence type="ECO:0000256" key="4">
    <source>
        <dbReference type="ARBA" id="ARBA00023002"/>
    </source>
</evidence>
<dbReference type="SUPFAM" id="SSF55424">
    <property type="entry name" value="FAD/NAD-linked reductases, dimerisation (C-terminal) domain"/>
    <property type="match status" value="1"/>
</dbReference>
<gene>
    <name evidence="7" type="ordered locus">Bcep1808_4165</name>
</gene>
<dbReference type="InterPro" id="IPR023753">
    <property type="entry name" value="FAD/NAD-binding_dom"/>
</dbReference>
<accession>A4JLJ2</accession>
<dbReference type="InterPro" id="IPR016156">
    <property type="entry name" value="FAD/NAD-linked_Rdtase_dimer_sf"/>
</dbReference>
<protein>
    <submittedName>
        <fullName evidence="7">FAD-dependent pyridine nucleotide-disulfide oxidoreductase</fullName>
    </submittedName>
</protein>
<dbReference type="HOGENOM" id="CLU_003291_4_0_4"/>
<keyword evidence="2" id="KW-0285">Flavoprotein</keyword>
<dbReference type="Gene3D" id="3.30.390.30">
    <property type="match status" value="1"/>
</dbReference>
<dbReference type="KEGG" id="bvi:Bcep1808_4165"/>
<name>A4JLJ2_BURVG</name>
<organism evidence="7 8">
    <name type="scientific">Burkholderia vietnamiensis (strain G4 / LMG 22486)</name>
    <name type="common">Burkholderia cepacia (strain R1808)</name>
    <dbReference type="NCBI Taxonomy" id="269482"/>
    <lineage>
        <taxon>Bacteria</taxon>
        <taxon>Pseudomonadati</taxon>
        <taxon>Pseudomonadota</taxon>
        <taxon>Betaproteobacteria</taxon>
        <taxon>Burkholderiales</taxon>
        <taxon>Burkholderiaceae</taxon>
        <taxon>Burkholderia</taxon>
        <taxon>Burkholderia cepacia complex</taxon>
    </lineage>
</organism>
<dbReference type="InterPro" id="IPR049657">
    <property type="entry name" value="AndAa"/>
</dbReference>
<evidence type="ECO:0000313" key="7">
    <source>
        <dbReference type="EMBL" id="ABO57145.1"/>
    </source>
</evidence>
<dbReference type="PRINTS" id="PR00368">
    <property type="entry name" value="FADPNR"/>
</dbReference>